<dbReference type="Gene3D" id="3.40.50.12780">
    <property type="entry name" value="N-terminal domain of ligase-like"/>
    <property type="match status" value="1"/>
</dbReference>
<dbReference type="AlphaFoldDB" id="A0A2A9PFR6"/>
<dbReference type="OrthoDB" id="3633556at2759"/>
<dbReference type="EMBL" id="LAZP02000142">
    <property type="protein sequence ID" value="PFH60229.1"/>
    <property type="molecule type" value="Genomic_DNA"/>
</dbReference>
<evidence type="ECO:0000313" key="2">
    <source>
        <dbReference type="EMBL" id="PFH60229.1"/>
    </source>
</evidence>
<dbReference type="PANTHER" id="PTHR43201">
    <property type="entry name" value="ACYL-COA SYNTHETASE"/>
    <property type="match status" value="1"/>
</dbReference>
<gene>
    <name evidence="2" type="ORF">XA68_11294</name>
</gene>
<evidence type="ECO:0000259" key="1">
    <source>
        <dbReference type="Pfam" id="PF00501"/>
    </source>
</evidence>
<dbReference type="InterPro" id="IPR042099">
    <property type="entry name" value="ANL_N_sf"/>
</dbReference>
<keyword evidence="3" id="KW-1185">Reference proteome</keyword>
<organism evidence="2 3">
    <name type="scientific">Ophiocordyceps unilateralis</name>
    <name type="common">Zombie-ant fungus</name>
    <name type="synonym">Torrubia unilateralis</name>
    <dbReference type="NCBI Taxonomy" id="268505"/>
    <lineage>
        <taxon>Eukaryota</taxon>
        <taxon>Fungi</taxon>
        <taxon>Dikarya</taxon>
        <taxon>Ascomycota</taxon>
        <taxon>Pezizomycotina</taxon>
        <taxon>Sordariomycetes</taxon>
        <taxon>Hypocreomycetidae</taxon>
        <taxon>Hypocreales</taxon>
        <taxon>Ophiocordycipitaceae</taxon>
        <taxon>Ophiocordyceps</taxon>
    </lineage>
</organism>
<dbReference type="STRING" id="268505.A0A2A9PFR6"/>
<name>A0A2A9PFR6_OPHUN</name>
<dbReference type="PANTHER" id="PTHR43201:SF10">
    <property type="entry name" value="CARRIER DOMAIN-CONTAINING PROTEIN"/>
    <property type="match status" value="1"/>
</dbReference>
<reference evidence="2 3" key="2">
    <citation type="journal article" date="2017" name="Sci. Rep.">
        <title>Ant-infecting Ophiocordyceps genomes reveal a high diversity of potential behavioral manipulation genes and a possible major role for enterotoxins.</title>
        <authorList>
            <person name="de Bekker C."/>
            <person name="Ohm R.A."/>
            <person name="Evans H.C."/>
            <person name="Brachmann A."/>
            <person name="Hughes D.P."/>
        </authorList>
    </citation>
    <scope>NUCLEOTIDE SEQUENCE [LARGE SCALE GENOMIC DNA]</scope>
    <source>
        <strain evidence="2 3">SC16a</strain>
    </source>
</reference>
<dbReference type="InterPro" id="IPR000873">
    <property type="entry name" value="AMP-dep_synth/lig_dom"/>
</dbReference>
<comment type="caution">
    <text evidence="2">The sequence shown here is derived from an EMBL/GenBank/DDBJ whole genome shotgun (WGS) entry which is preliminary data.</text>
</comment>
<proteinExistence type="predicted"/>
<dbReference type="GO" id="GO:0006631">
    <property type="term" value="P:fatty acid metabolic process"/>
    <property type="evidence" value="ECO:0007669"/>
    <property type="project" value="TreeGrafter"/>
</dbReference>
<sequence>MDWLSEGSEELTRRISQLYRLPPTTVRQSCLFRDLLDDASLSKSVLLASIPVVGGQPYRPLHILYLIVTEVSGPWPPFALFYHFLRLRRGLPETGHQDDAALLVQSAEGVVKESYSSLADFIAAADEAALRTTTGDVFMTHRQLGRFVNGFALPPLAPRDARMAVAILLPNGPLLAAVCIAVATYYVAVPLDVEEELDQLKADLERVRACCVVTTPDWQRERLARIQPWLERRKMAVFLAEPERRGRGDITVRDQNHRPLSAVVPGPPRRNGPGEAATLLFTKGVWGTRGLVSLTTHGLVREAIEAVEAWRLVSKDLCMGMAPVYDIGGLTRGVLAAIVSGGSIICCAGTGPRIFWDALPEFEPSWCLASFTSLKLILAEVPFFPQTAQQNSLRLVCRSDGFTPTDMATLIGDTFHCEIASAELSQG</sequence>
<accession>A0A2A9PFR6</accession>
<feature type="domain" description="AMP-dependent synthetase/ligase" evidence="1">
    <location>
        <begin position="163"/>
        <end position="404"/>
    </location>
</feature>
<reference evidence="2 3" key="1">
    <citation type="journal article" date="2015" name="BMC Genomics">
        <title>Gene expression during zombie ant biting behavior reflects the complexity underlying fungal parasitic behavioral manipulation.</title>
        <authorList>
            <person name="de Bekker C."/>
            <person name="Ohm R.A."/>
            <person name="Loreto R.G."/>
            <person name="Sebastian A."/>
            <person name="Albert I."/>
            <person name="Merrow M."/>
            <person name="Brachmann A."/>
            <person name="Hughes D.P."/>
        </authorList>
    </citation>
    <scope>NUCLEOTIDE SEQUENCE [LARGE SCALE GENOMIC DNA]</scope>
    <source>
        <strain evidence="2 3">SC16a</strain>
    </source>
</reference>
<dbReference type="Proteomes" id="UP000037136">
    <property type="component" value="Unassembled WGS sequence"/>
</dbReference>
<dbReference type="Pfam" id="PF00501">
    <property type="entry name" value="AMP-binding"/>
    <property type="match status" value="1"/>
</dbReference>
<dbReference type="GO" id="GO:0031956">
    <property type="term" value="F:medium-chain fatty acid-CoA ligase activity"/>
    <property type="evidence" value="ECO:0007669"/>
    <property type="project" value="TreeGrafter"/>
</dbReference>
<dbReference type="SUPFAM" id="SSF56801">
    <property type="entry name" value="Acetyl-CoA synthetase-like"/>
    <property type="match status" value="1"/>
</dbReference>
<evidence type="ECO:0000313" key="3">
    <source>
        <dbReference type="Proteomes" id="UP000037136"/>
    </source>
</evidence>
<protein>
    <recommendedName>
        <fullName evidence="1">AMP-dependent synthetase/ligase domain-containing protein</fullName>
    </recommendedName>
</protein>